<dbReference type="Proteomes" id="UP001163046">
    <property type="component" value="Unassembled WGS sequence"/>
</dbReference>
<keyword evidence="4" id="KW-0297">G-protein coupled receptor</keyword>
<feature type="compositionally biased region" description="Basic and acidic residues" evidence="8">
    <location>
        <begin position="154"/>
        <end position="166"/>
    </location>
</feature>
<dbReference type="InterPro" id="IPR000276">
    <property type="entry name" value="GPCR_Rhodpsn"/>
</dbReference>
<comment type="caution">
    <text evidence="10">The sequence shown here is derived from an EMBL/GenBank/DDBJ whole genome shotgun (WGS) entry which is preliminary data.</text>
</comment>
<dbReference type="Gene3D" id="1.20.1070.10">
    <property type="entry name" value="Rhodopsin 7-helix transmembrane proteins"/>
    <property type="match status" value="1"/>
</dbReference>
<feature type="compositionally biased region" description="Basic and acidic residues" evidence="8">
    <location>
        <begin position="20"/>
        <end position="32"/>
    </location>
</feature>
<keyword evidence="3 9" id="KW-1133">Transmembrane helix</keyword>
<evidence type="ECO:0000256" key="1">
    <source>
        <dbReference type="ARBA" id="ARBA00004141"/>
    </source>
</evidence>
<evidence type="ECO:0000256" key="7">
    <source>
        <dbReference type="ARBA" id="ARBA00023224"/>
    </source>
</evidence>
<dbReference type="SUPFAM" id="SSF81321">
    <property type="entry name" value="Family A G protein-coupled receptor-like"/>
    <property type="match status" value="1"/>
</dbReference>
<dbReference type="AlphaFoldDB" id="A0A9W9Y901"/>
<feature type="region of interest" description="Disordered" evidence="8">
    <location>
        <begin position="1"/>
        <end position="32"/>
    </location>
</feature>
<gene>
    <name evidence="10" type="primary">ADRA1A_1</name>
    <name evidence="10" type="ORF">OS493_029139</name>
</gene>
<reference evidence="10" key="1">
    <citation type="submission" date="2023-01" db="EMBL/GenBank/DDBJ databases">
        <title>Genome assembly of the deep-sea coral Lophelia pertusa.</title>
        <authorList>
            <person name="Herrera S."/>
            <person name="Cordes E."/>
        </authorList>
    </citation>
    <scope>NUCLEOTIDE SEQUENCE</scope>
    <source>
        <strain evidence="10">USNM1676648</strain>
        <tissue evidence="10">Polyp</tissue>
    </source>
</reference>
<evidence type="ECO:0000256" key="6">
    <source>
        <dbReference type="ARBA" id="ARBA00023170"/>
    </source>
</evidence>
<evidence type="ECO:0000256" key="8">
    <source>
        <dbReference type="SAM" id="MobiDB-lite"/>
    </source>
</evidence>
<keyword evidence="7" id="KW-0807">Transducer</keyword>
<dbReference type="EMBL" id="MU827806">
    <property type="protein sequence ID" value="KAJ7325712.1"/>
    <property type="molecule type" value="Genomic_DNA"/>
</dbReference>
<comment type="subcellular location">
    <subcellularLocation>
        <location evidence="1">Membrane</location>
        <topology evidence="1">Multi-pass membrane protein</topology>
    </subcellularLocation>
</comment>
<feature type="region of interest" description="Disordered" evidence="8">
    <location>
        <begin position="146"/>
        <end position="191"/>
    </location>
</feature>
<dbReference type="OrthoDB" id="9444602at2759"/>
<dbReference type="PANTHER" id="PTHR24248:SF129">
    <property type="entry name" value="G-PROTEIN COUPLED RECEPTORS FAMILY 1 PROFILE DOMAIN-CONTAINING PROTEIN"/>
    <property type="match status" value="1"/>
</dbReference>
<keyword evidence="5 9" id="KW-0472">Membrane</keyword>
<feature type="transmembrane region" description="Helical" evidence="9">
    <location>
        <begin position="210"/>
        <end position="231"/>
    </location>
</feature>
<name>A0A9W9Y901_9CNID</name>
<evidence type="ECO:0000256" key="2">
    <source>
        <dbReference type="ARBA" id="ARBA00022692"/>
    </source>
</evidence>
<evidence type="ECO:0000256" key="9">
    <source>
        <dbReference type="SAM" id="Phobius"/>
    </source>
</evidence>
<keyword evidence="11" id="KW-1185">Reference proteome</keyword>
<organism evidence="10 11">
    <name type="scientific">Desmophyllum pertusum</name>
    <dbReference type="NCBI Taxonomy" id="174260"/>
    <lineage>
        <taxon>Eukaryota</taxon>
        <taxon>Metazoa</taxon>
        <taxon>Cnidaria</taxon>
        <taxon>Anthozoa</taxon>
        <taxon>Hexacorallia</taxon>
        <taxon>Scleractinia</taxon>
        <taxon>Caryophylliina</taxon>
        <taxon>Caryophylliidae</taxon>
        <taxon>Desmophyllum</taxon>
    </lineage>
</organism>
<sequence>MLESNGMPHQKVKRQTRPQVVEHSEQDTSAKTRDVQLVHITVDNLSLHQNLEDGNGLQKRKVCETQTQEEKSDVIRQPSPDKICTEDACGVKSGRPSRVEYLTHNPGRKTKVHNVSAKPEIKIDEQALAKGRATWVKSGKEHFGLKYIPQDASQDDHGSSSDKPRIIESLPKSDSLQPTENHTRKPRRPPGKIQMRLTKLLKEGKAARDVMVIIGAFVICYLPLCIMRAIYQSIGGVPSPETIISIHFVYTLSMVCNPIIYSIRKEEFRKALRKRKHLLVEFKYQPLERNGLTCGPLASNGKRVKTQEFSSCSWVFRIKTRKDKHAWNMAGTNILGMDNTSQRRKLVAVTKIIEHKVHSGRHTRTSRRWSWCKTNSQNVL</sequence>
<evidence type="ECO:0000313" key="10">
    <source>
        <dbReference type="EMBL" id="KAJ7325712.1"/>
    </source>
</evidence>
<dbReference type="GO" id="GO:0005886">
    <property type="term" value="C:plasma membrane"/>
    <property type="evidence" value="ECO:0007669"/>
    <property type="project" value="TreeGrafter"/>
</dbReference>
<accession>A0A9W9Y901</accession>
<keyword evidence="2 9" id="KW-0812">Transmembrane</keyword>
<dbReference type="PANTHER" id="PTHR24248">
    <property type="entry name" value="ADRENERGIC RECEPTOR-RELATED G-PROTEIN COUPLED RECEPTOR"/>
    <property type="match status" value="1"/>
</dbReference>
<proteinExistence type="predicted"/>
<evidence type="ECO:0000256" key="3">
    <source>
        <dbReference type="ARBA" id="ARBA00022989"/>
    </source>
</evidence>
<evidence type="ECO:0000313" key="11">
    <source>
        <dbReference type="Proteomes" id="UP001163046"/>
    </source>
</evidence>
<dbReference type="GO" id="GO:0004930">
    <property type="term" value="F:G protein-coupled receptor activity"/>
    <property type="evidence" value="ECO:0007669"/>
    <property type="project" value="UniProtKB-KW"/>
</dbReference>
<feature type="transmembrane region" description="Helical" evidence="9">
    <location>
        <begin position="243"/>
        <end position="263"/>
    </location>
</feature>
<evidence type="ECO:0000256" key="5">
    <source>
        <dbReference type="ARBA" id="ARBA00023136"/>
    </source>
</evidence>
<dbReference type="PRINTS" id="PR00237">
    <property type="entry name" value="GPCRRHODOPSN"/>
</dbReference>
<protein>
    <submittedName>
        <fullName evidence="10">Alpha-1A adrenergic receptor</fullName>
    </submittedName>
</protein>
<keyword evidence="6 10" id="KW-0675">Receptor</keyword>
<evidence type="ECO:0000256" key="4">
    <source>
        <dbReference type="ARBA" id="ARBA00023040"/>
    </source>
</evidence>